<evidence type="ECO:0000256" key="1">
    <source>
        <dbReference type="SAM" id="MobiDB-lite"/>
    </source>
</evidence>
<sequence length="97" mass="11439">MRIRIEPIMAGSDPFHLEVNPEDTIRDVKRMIVAQHLPDIRVEQFDLNYRHKLLKPSETLILSRHRRGRSNPSSHYPTAAHRRDLRRLKSPVKEALN</sequence>
<accession>A0A9X6NGG5</accession>
<comment type="caution">
    <text evidence="2">The sequence shown here is derived from an EMBL/GenBank/DDBJ whole genome shotgun (WGS) entry which is preliminary data.</text>
</comment>
<dbReference type="Proteomes" id="UP000192578">
    <property type="component" value="Unassembled WGS sequence"/>
</dbReference>
<evidence type="ECO:0000313" key="3">
    <source>
        <dbReference type="Proteomes" id="UP000192578"/>
    </source>
</evidence>
<name>A0A9X6NGG5_HYPEX</name>
<protein>
    <recommendedName>
        <fullName evidence="4">Ubiquitin-like domain-containing protein</fullName>
    </recommendedName>
</protein>
<feature type="region of interest" description="Disordered" evidence="1">
    <location>
        <begin position="60"/>
        <end position="97"/>
    </location>
</feature>
<proteinExistence type="predicted"/>
<dbReference type="SUPFAM" id="SSF54236">
    <property type="entry name" value="Ubiquitin-like"/>
    <property type="match status" value="1"/>
</dbReference>
<evidence type="ECO:0008006" key="4">
    <source>
        <dbReference type="Google" id="ProtNLM"/>
    </source>
</evidence>
<dbReference type="EMBL" id="MTYJ01000185">
    <property type="protein sequence ID" value="OWA50216.1"/>
    <property type="molecule type" value="Genomic_DNA"/>
</dbReference>
<evidence type="ECO:0000313" key="2">
    <source>
        <dbReference type="EMBL" id="OWA50216.1"/>
    </source>
</evidence>
<dbReference type="Gene3D" id="3.10.20.90">
    <property type="entry name" value="Phosphatidylinositol 3-kinase Catalytic Subunit, Chain A, domain 1"/>
    <property type="match status" value="1"/>
</dbReference>
<reference evidence="3" key="1">
    <citation type="submission" date="2017-01" db="EMBL/GenBank/DDBJ databases">
        <title>Comparative genomics of anhydrobiosis in the tardigrade Hypsibius dujardini.</title>
        <authorList>
            <person name="Yoshida Y."/>
            <person name="Koutsovoulos G."/>
            <person name="Laetsch D."/>
            <person name="Stevens L."/>
            <person name="Kumar S."/>
            <person name="Horikawa D."/>
            <person name="Ishino K."/>
            <person name="Komine S."/>
            <person name="Tomita M."/>
            <person name="Blaxter M."/>
            <person name="Arakawa K."/>
        </authorList>
    </citation>
    <scope>NUCLEOTIDE SEQUENCE [LARGE SCALE GENOMIC DNA]</scope>
    <source>
        <strain evidence="3">Z151</strain>
    </source>
</reference>
<dbReference type="AlphaFoldDB" id="A0A9X6NGG5"/>
<organism evidence="2 3">
    <name type="scientific">Hypsibius exemplaris</name>
    <name type="common">Freshwater tardigrade</name>
    <dbReference type="NCBI Taxonomy" id="2072580"/>
    <lineage>
        <taxon>Eukaryota</taxon>
        <taxon>Metazoa</taxon>
        <taxon>Ecdysozoa</taxon>
        <taxon>Tardigrada</taxon>
        <taxon>Eutardigrada</taxon>
        <taxon>Parachela</taxon>
        <taxon>Hypsibioidea</taxon>
        <taxon>Hypsibiidae</taxon>
        <taxon>Hypsibius</taxon>
    </lineage>
</organism>
<gene>
    <name evidence="2" type="ORF">BV898_14741</name>
</gene>
<keyword evidence="3" id="KW-1185">Reference proteome</keyword>
<dbReference type="InterPro" id="IPR029071">
    <property type="entry name" value="Ubiquitin-like_domsf"/>
</dbReference>